<keyword evidence="1" id="KW-0472">Membrane</keyword>
<sequence>MKKYFKYSSFMLTVIGVLLQVICYFMPEGNHNTLLLISFLLVMAGMFLYIYTAKKDSRY</sequence>
<comment type="caution">
    <text evidence="2">The sequence shown here is derived from an EMBL/GenBank/DDBJ whole genome shotgun (WGS) entry which is preliminary data.</text>
</comment>
<name>A0ABX2ATM5_9BACT</name>
<protein>
    <submittedName>
        <fullName evidence="2">Uncharacterized protein</fullName>
    </submittedName>
</protein>
<dbReference type="RefSeq" id="WP_172173909.1">
    <property type="nucleotide sequence ID" value="NZ_CASGIA010000003.1"/>
</dbReference>
<reference evidence="2 3" key="1">
    <citation type="submission" date="2020-05" db="EMBL/GenBank/DDBJ databases">
        <title>Distinct polysaccharide utilization as determinants for interspecies competition between intestinal Prevotella spp.</title>
        <authorList>
            <person name="Galvez E.J.C."/>
            <person name="Iljazovic A."/>
            <person name="Strowig T."/>
        </authorList>
    </citation>
    <scope>NUCLEOTIDE SEQUENCE [LARGE SCALE GENOMIC DNA]</scope>
    <source>
        <strain evidence="2 3">PROD</strain>
    </source>
</reference>
<keyword evidence="3" id="KW-1185">Reference proteome</keyword>
<accession>A0ABX2ATM5</accession>
<dbReference type="Proteomes" id="UP001193734">
    <property type="component" value="Unassembled WGS sequence"/>
</dbReference>
<keyword evidence="1" id="KW-1133">Transmembrane helix</keyword>
<feature type="transmembrane region" description="Helical" evidence="1">
    <location>
        <begin position="7"/>
        <end position="27"/>
    </location>
</feature>
<dbReference type="EMBL" id="JABKKE010000001">
    <property type="protein sequence ID" value="NPE12995.1"/>
    <property type="molecule type" value="Genomic_DNA"/>
</dbReference>
<evidence type="ECO:0000313" key="2">
    <source>
        <dbReference type="EMBL" id="NPE12995.1"/>
    </source>
</evidence>
<gene>
    <name evidence="2" type="ORF">HPS55_01395</name>
</gene>
<feature type="transmembrane region" description="Helical" evidence="1">
    <location>
        <begin position="33"/>
        <end position="51"/>
    </location>
</feature>
<organism evidence="2 3">
    <name type="scientific">Xylanibacter rodentium</name>
    <dbReference type="NCBI Taxonomy" id="2736289"/>
    <lineage>
        <taxon>Bacteria</taxon>
        <taxon>Pseudomonadati</taxon>
        <taxon>Bacteroidota</taxon>
        <taxon>Bacteroidia</taxon>
        <taxon>Bacteroidales</taxon>
        <taxon>Prevotellaceae</taxon>
        <taxon>Xylanibacter</taxon>
    </lineage>
</organism>
<proteinExistence type="predicted"/>
<evidence type="ECO:0000256" key="1">
    <source>
        <dbReference type="SAM" id="Phobius"/>
    </source>
</evidence>
<keyword evidence="1" id="KW-0812">Transmembrane</keyword>
<evidence type="ECO:0000313" key="3">
    <source>
        <dbReference type="Proteomes" id="UP001193734"/>
    </source>
</evidence>
<dbReference type="GeneID" id="82156409"/>